<dbReference type="EMBL" id="JTFC01000008">
    <property type="protein sequence ID" value="RUS57971.1"/>
    <property type="molecule type" value="Genomic_DNA"/>
</dbReference>
<keyword evidence="2" id="KW-1185">Reference proteome</keyword>
<evidence type="ECO:0000313" key="1">
    <source>
        <dbReference type="EMBL" id="RUS57971.1"/>
    </source>
</evidence>
<accession>A0A433RXG9</accession>
<organism evidence="1 2">
    <name type="scientific">Candidatus Kurthia intestinigallinarum</name>
    <dbReference type="NCBI Taxonomy" id="1562256"/>
    <lineage>
        <taxon>Bacteria</taxon>
        <taxon>Bacillati</taxon>
        <taxon>Bacillota</taxon>
        <taxon>Bacilli</taxon>
        <taxon>Bacillales</taxon>
        <taxon>Caryophanaceae</taxon>
        <taxon>Kurthia</taxon>
    </lineage>
</organism>
<protein>
    <submittedName>
        <fullName evidence="1">Uncharacterized protein</fullName>
    </submittedName>
</protein>
<name>A0A433RXG9_9BACL</name>
<evidence type="ECO:0000313" key="2">
    <source>
        <dbReference type="Proteomes" id="UP000288623"/>
    </source>
</evidence>
<dbReference type="OrthoDB" id="2455635at2"/>
<dbReference type="Proteomes" id="UP000288623">
    <property type="component" value="Unassembled WGS sequence"/>
</dbReference>
<dbReference type="RefSeq" id="WP_126989303.1">
    <property type="nucleotide sequence ID" value="NZ_JTFC01000008.1"/>
</dbReference>
<reference evidence="1 2" key="1">
    <citation type="submission" date="2014-11" db="EMBL/GenBank/DDBJ databases">
        <title>Genome sequence and analysis of novel Kurthia sp.</title>
        <authorList>
            <person name="Lawson J.N."/>
            <person name="Gonzalez J.E."/>
            <person name="Rinauldi L."/>
            <person name="Xuan Z."/>
            <person name="Firman A."/>
            <person name="Shaddox L."/>
            <person name="Trudeau A."/>
            <person name="Shah S."/>
            <person name="Reiman D."/>
        </authorList>
    </citation>
    <scope>NUCLEOTIDE SEQUENCE [LARGE SCALE GENOMIC DNA]</scope>
    <source>
        <strain evidence="1 2">3B1D</strain>
    </source>
</reference>
<sequence length="145" mass="16414">MHQDQLIVKEALAGKSAKEIKKVLKDEKINMKAKEIVASLSTYGFVYDEEEGKWVQVMPLHPFTDDEVKKLKELATVESQGKLKQTLTKDITDAAAALSSEERKSKTFYIDQGMAQQAKEFAEEKGIKLAEFVEIALLDAMEKYR</sequence>
<proteinExistence type="predicted"/>
<gene>
    <name evidence="1" type="ORF">QI30_02115</name>
</gene>
<dbReference type="AlphaFoldDB" id="A0A433RXG9"/>
<comment type="caution">
    <text evidence="1">The sequence shown here is derived from an EMBL/GenBank/DDBJ whole genome shotgun (WGS) entry which is preliminary data.</text>
</comment>